<evidence type="ECO:0000313" key="1">
    <source>
        <dbReference type="EMBL" id="CAA9562569.1"/>
    </source>
</evidence>
<protein>
    <submittedName>
        <fullName evidence="1">Uncharacterized protein</fullName>
    </submittedName>
</protein>
<dbReference type="EMBL" id="CADCWJ010000380">
    <property type="protein sequence ID" value="CAA9562569.1"/>
    <property type="molecule type" value="Genomic_DNA"/>
</dbReference>
<dbReference type="AlphaFoldDB" id="A0A6J4UXH8"/>
<name>A0A6J4UXH8_9BACT</name>
<proteinExistence type="predicted"/>
<sequence>RARANSITWPPTRKNCTIAGMIRNTPQIASPWSGCFSTSWSPLATDPSPGRPTG</sequence>
<organism evidence="1">
    <name type="scientific">uncultured Thermomicrobiales bacterium</name>
    <dbReference type="NCBI Taxonomy" id="1645740"/>
    <lineage>
        <taxon>Bacteria</taxon>
        <taxon>Pseudomonadati</taxon>
        <taxon>Thermomicrobiota</taxon>
        <taxon>Thermomicrobia</taxon>
        <taxon>Thermomicrobiales</taxon>
        <taxon>environmental samples</taxon>
    </lineage>
</organism>
<reference evidence="1" key="1">
    <citation type="submission" date="2020-02" db="EMBL/GenBank/DDBJ databases">
        <authorList>
            <person name="Meier V. D."/>
        </authorList>
    </citation>
    <scope>NUCLEOTIDE SEQUENCE</scope>
    <source>
        <strain evidence="1">AVDCRST_MAG87</strain>
    </source>
</reference>
<accession>A0A6J4UXH8</accession>
<feature type="non-terminal residue" evidence="1">
    <location>
        <position position="54"/>
    </location>
</feature>
<gene>
    <name evidence="1" type="ORF">AVDCRST_MAG87-1696</name>
</gene>
<feature type="non-terminal residue" evidence="1">
    <location>
        <position position="1"/>
    </location>
</feature>